<dbReference type="Pfam" id="PF12833">
    <property type="entry name" value="HTH_18"/>
    <property type="match status" value="1"/>
</dbReference>
<dbReference type="PANTHER" id="PTHR11019">
    <property type="entry name" value="HTH-TYPE TRANSCRIPTIONAL REGULATOR NIMR"/>
    <property type="match status" value="1"/>
</dbReference>
<dbReference type="PROSITE" id="PS00041">
    <property type="entry name" value="HTH_ARAC_FAMILY_1"/>
    <property type="match status" value="1"/>
</dbReference>
<dbReference type="InterPro" id="IPR009057">
    <property type="entry name" value="Homeodomain-like_sf"/>
</dbReference>
<dbReference type="Proteomes" id="UP000190539">
    <property type="component" value="Unassembled WGS sequence"/>
</dbReference>
<evidence type="ECO:0000259" key="7">
    <source>
        <dbReference type="PROSITE" id="PS01124"/>
    </source>
</evidence>
<dbReference type="PROSITE" id="PS01124">
    <property type="entry name" value="HTH_ARAC_FAMILY_2"/>
    <property type="match status" value="1"/>
</dbReference>
<dbReference type="SUPFAM" id="SSF51182">
    <property type="entry name" value="RmlC-like cupins"/>
    <property type="match status" value="1"/>
</dbReference>
<keyword evidence="1" id="KW-0678">Repressor</keyword>
<dbReference type="InterPro" id="IPR018062">
    <property type="entry name" value="HTH_AraC-typ_CS"/>
</dbReference>
<comment type="caution">
    <text evidence="8">The sequence shown here is derived from an EMBL/GenBank/DDBJ whole genome shotgun (WGS) entry which is preliminary data.</text>
</comment>
<dbReference type="PANTHER" id="PTHR11019:SF199">
    <property type="entry name" value="HTH-TYPE TRANSCRIPTIONAL REGULATOR NIMR"/>
    <property type="match status" value="1"/>
</dbReference>
<evidence type="ECO:0000256" key="5">
    <source>
        <dbReference type="ARBA" id="ARBA00074140"/>
    </source>
</evidence>
<evidence type="ECO:0000256" key="6">
    <source>
        <dbReference type="ARBA" id="ARBA00079449"/>
    </source>
</evidence>
<evidence type="ECO:0000256" key="3">
    <source>
        <dbReference type="ARBA" id="ARBA00023125"/>
    </source>
</evidence>
<dbReference type="EMBL" id="MVFC01000001">
    <property type="protein sequence ID" value="OON83003.1"/>
    <property type="molecule type" value="Genomic_DNA"/>
</dbReference>
<dbReference type="SUPFAM" id="SSF46689">
    <property type="entry name" value="Homeodomain-like"/>
    <property type="match status" value="2"/>
</dbReference>
<sequence length="250" mass="27230">MPVFAAGEVDVDFVTMSYREVLLEDTAWNEHSHPWHELLWNERGATTVVTGSQVWSVTPAVGLWLPAGRLHSASAVAGTSTRAEFMRFGAVPSLSDEPVPVEIGPLLRLLLERLGEPALTPESRAVTEAMVVDVLQPSPRDLLVRLPTSALLRPMADAVRADPGDRRTLTEWAARLGVSPRTVSRAFQAETGTSFARWVAAVRAQHAVGLLARGWEVEVVAEEVGYHSASAFGVAFRRTTGRTPGTFRRS</sequence>
<dbReference type="InterPro" id="IPR018060">
    <property type="entry name" value="HTH_AraC"/>
</dbReference>
<evidence type="ECO:0000313" key="9">
    <source>
        <dbReference type="Proteomes" id="UP000190539"/>
    </source>
</evidence>
<feature type="domain" description="HTH araC/xylS-type" evidence="7">
    <location>
        <begin position="153"/>
        <end position="250"/>
    </location>
</feature>
<dbReference type="Gene3D" id="1.10.10.60">
    <property type="entry name" value="Homeodomain-like"/>
    <property type="match status" value="1"/>
</dbReference>
<keyword evidence="2" id="KW-0805">Transcription regulation</keyword>
<dbReference type="GO" id="GO:0043565">
    <property type="term" value="F:sequence-specific DNA binding"/>
    <property type="evidence" value="ECO:0007669"/>
    <property type="project" value="InterPro"/>
</dbReference>
<proteinExistence type="predicted"/>
<keyword evidence="4" id="KW-0804">Transcription</keyword>
<dbReference type="AlphaFoldDB" id="A0A1V4AHS9"/>
<gene>
    <name evidence="8" type="ORF">B1H18_01080</name>
</gene>
<organism evidence="8 9">
    <name type="scientific">Streptomyces tsukubensis</name>
    <dbReference type="NCBI Taxonomy" id="83656"/>
    <lineage>
        <taxon>Bacteria</taxon>
        <taxon>Bacillati</taxon>
        <taxon>Actinomycetota</taxon>
        <taxon>Actinomycetes</taxon>
        <taxon>Kitasatosporales</taxon>
        <taxon>Streptomycetaceae</taxon>
        <taxon>Streptomyces</taxon>
    </lineage>
</organism>
<dbReference type="SMART" id="SM00342">
    <property type="entry name" value="HTH_ARAC"/>
    <property type="match status" value="1"/>
</dbReference>
<evidence type="ECO:0000313" key="8">
    <source>
        <dbReference type="EMBL" id="OON83003.1"/>
    </source>
</evidence>
<dbReference type="GO" id="GO:0003700">
    <property type="term" value="F:DNA-binding transcription factor activity"/>
    <property type="evidence" value="ECO:0007669"/>
    <property type="project" value="InterPro"/>
</dbReference>
<accession>A0A1V4AHS9</accession>
<dbReference type="STRING" id="83656.B1H18_01080"/>
<dbReference type="FunFam" id="1.10.10.60:FF:000132">
    <property type="entry name" value="AraC family transcriptional regulator"/>
    <property type="match status" value="1"/>
</dbReference>
<dbReference type="InterPro" id="IPR011051">
    <property type="entry name" value="RmlC_Cupin_sf"/>
</dbReference>
<keyword evidence="9" id="KW-1185">Reference proteome</keyword>
<evidence type="ECO:0000256" key="4">
    <source>
        <dbReference type="ARBA" id="ARBA00023163"/>
    </source>
</evidence>
<name>A0A1V4AHS9_9ACTN</name>
<evidence type="ECO:0000256" key="1">
    <source>
        <dbReference type="ARBA" id="ARBA00022491"/>
    </source>
</evidence>
<reference evidence="8 9" key="1">
    <citation type="submission" date="2017-02" db="EMBL/GenBank/DDBJ databases">
        <title>Draft Genome Sequence of Streptomyces tsukubaensis F601, a Producer of the immunosuppressant tacrolimus FK506.</title>
        <authorList>
            <person name="Zong G."/>
            <person name="Zhong C."/>
            <person name="Fu J."/>
            <person name="Qin R."/>
            <person name="Cao G."/>
        </authorList>
    </citation>
    <scope>NUCLEOTIDE SEQUENCE [LARGE SCALE GENOMIC DNA]</scope>
    <source>
        <strain evidence="8 9">F601</strain>
    </source>
</reference>
<keyword evidence="3" id="KW-0238">DNA-binding</keyword>
<protein>
    <recommendedName>
        <fullName evidence="5">HTH-type transcriptional regulator RipA</fullName>
    </recommendedName>
    <alternativeName>
        <fullName evidence="6">Repressor of iron proteins A</fullName>
    </alternativeName>
</protein>
<evidence type="ECO:0000256" key="2">
    <source>
        <dbReference type="ARBA" id="ARBA00023015"/>
    </source>
</evidence>